<reference evidence="2" key="1">
    <citation type="submission" date="2022-11" db="UniProtKB">
        <authorList>
            <consortium name="WormBaseParasite"/>
        </authorList>
    </citation>
    <scope>IDENTIFICATION</scope>
</reference>
<name>A0A914S9D7_PAREQ</name>
<dbReference type="Proteomes" id="UP000887564">
    <property type="component" value="Unplaced"/>
</dbReference>
<sequence length="125" mass="14229">MKIPRFELSGESDFLYGSDSETNDAVQLWLVIRHIMGRHRVHIVGVHFHAPLLQKNQGMFLRSITKQQCVPSPGSNQKGASAPKNATSLCLMHCLLVQQSFSLFFSILPLRRALFSYKMKTRCRP</sequence>
<proteinExistence type="predicted"/>
<keyword evidence="1" id="KW-1185">Reference proteome</keyword>
<protein>
    <submittedName>
        <fullName evidence="2">Uncharacterized protein</fullName>
    </submittedName>
</protein>
<accession>A0A914S9D7</accession>
<dbReference type="WBParaSite" id="PEQ_0001078101-mRNA-1">
    <property type="protein sequence ID" value="PEQ_0001078101-mRNA-1"/>
    <property type="gene ID" value="PEQ_0001078101"/>
</dbReference>
<evidence type="ECO:0000313" key="2">
    <source>
        <dbReference type="WBParaSite" id="PEQ_0001078101-mRNA-1"/>
    </source>
</evidence>
<evidence type="ECO:0000313" key="1">
    <source>
        <dbReference type="Proteomes" id="UP000887564"/>
    </source>
</evidence>
<organism evidence="1 2">
    <name type="scientific">Parascaris equorum</name>
    <name type="common">Equine roundworm</name>
    <dbReference type="NCBI Taxonomy" id="6256"/>
    <lineage>
        <taxon>Eukaryota</taxon>
        <taxon>Metazoa</taxon>
        <taxon>Ecdysozoa</taxon>
        <taxon>Nematoda</taxon>
        <taxon>Chromadorea</taxon>
        <taxon>Rhabditida</taxon>
        <taxon>Spirurina</taxon>
        <taxon>Ascaridomorpha</taxon>
        <taxon>Ascaridoidea</taxon>
        <taxon>Ascarididae</taxon>
        <taxon>Parascaris</taxon>
    </lineage>
</organism>
<dbReference type="AlphaFoldDB" id="A0A914S9D7"/>